<reference evidence="1 2" key="1">
    <citation type="submission" date="2019-11" db="EMBL/GenBank/DDBJ databases">
        <title>Paenibacillus monticola sp. nov., a novel PGPR strain isolated from mountain sample in China.</title>
        <authorList>
            <person name="Zhao Q."/>
            <person name="Li H.-P."/>
            <person name="Zhang J.-L."/>
        </authorList>
    </citation>
    <scope>NUCLEOTIDE SEQUENCE [LARGE SCALE GENOMIC DNA]</scope>
    <source>
        <strain evidence="1 2">LC-T2</strain>
    </source>
</reference>
<proteinExistence type="predicted"/>
<dbReference type="EMBL" id="WJXB01000016">
    <property type="protein sequence ID" value="MRN56851.1"/>
    <property type="molecule type" value="Genomic_DNA"/>
</dbReference>
<name>A0A7X2HBC6_9BACL</name>
<dbReference type="Proteomes" id="UP000463051">
    <property type="component" value="Unassembled WGS sequence"/>
</dbReference>
<evidence type="ECO:0000313" key="2">
    <source>
        <dbReference type="Proteomes" id="UP000463051"/>
    </source>
</evidence>
<comment type="caution">
    <text evidence="1">The sequence shown here is derived from an EMBL/GenBank/DDBJ whole genome shotgun (WGS) entry which is preliminary data.</text>
</comment>
<keyword evidence="2" id="KW-1185">Reference proteome</keyword>
<evidence type="ECO:0000313" key="1">
    <source>
        <dbReference type="EMBL" id="MRN56851.1"/>
    </source>
</evidence>
<gene>
    <name evidence="1" type="ORF">GJB61_28270</name>
</gene>
<sequence>MSEVIKPLLLDKLVSDLSGHVTSARVNINGEEAAYPIFNTVISGLSVRKYVYITETQAIGKTLLGASLLDADGNLLADQPLNVIKNDKGFLIVFEFVLRLEVSSGGV</sequence>
<accession>A0A7X2HBC6</accession>
<organism evidence="1 2">
    <name type="scientific">Paenibacillus monticola</name>
    <dbReference type="NCBI Taxonomy" id="2666075"/>
    <lineage>
        <taxon>Bacteria</taxon>
        <taxon>Bacillati</taxon>
        <taxon>Bacillota</taxon>
        <taxon>Bacilli</taxon>
        <taxon>Bacillales</taxon>
        <taxon>Paenibacillaceae</taxon>
        <taxon>Paenibacillus</taxon>
    </lineage>
</organism>
<protein>
    <submittedName>
        <fullName evidence="1">Uncharacterized protein</fullName>
    </submittedName>
</protein>
<dbReference type="AlphaFoldDB" id="A0A7X2HBC6"/>
<dbReference type="RefSeq" id="WP_154122345.1">
    <property type="nucleotide sequence ID" value="NZ_WJXB01000016.1"/>
</dbReference>